<dbReference type="InterPro" id="IPR009562">
    <property type="entry name" value="DUF1178"/>
</dbReference>
<accession>A0A3B0S9Y3</accession>
<reference evidence="1" key="1">
    <citation type="submission" date="2018-06" db="EMBL/GenBank/DDBJ databases">
        <authorList>
            <person name="Zhirakovskaya E."/>
        </authorList>
    </citation>
    <scope>NUCLEOTIDE SEQUENCE</scope>
</reference>
<proteinExistence type="predicted"/>
<dbReference type="AlphaFoldDB" id="A0A3B0S9Y3"/>
<organism evidence="1">
    <name type="scientific">hydrothermal vent metagenome</name>
    <dbReference type="NCBI Taxonomy" id="652676"/>
    <lineage>
        <taxon>unclassified sequences</taxon>
        <taxon>metagenomes</taxon>
        <taxon>ecological metagenomes</taxon>
    </lineage>
</organism>
<protein>
    <recommendedName>
        <fullName evidence="2">DUF1178 family protein</fullName>
    </recommendedName>
</protein>
<dbReference type="PIRSF" id="PIRSF032131">
    <property type="entry name" value="UCP032131"/>
    <property type="match status" value="1"/>
</dbReference>
<gene>
    <name evidence="1" type="ORF">MNBD_ALPHA02-746</name>
</gene>
<evidence type="ECO:0000313" key="1">
    <source>
        <dbReference type="EMBL" id="VAV99581.1"/>
    </source>
</evidence>
<evidence type="ECO:0008006" key="2">
    <source>
        <dbReference type="Google" id="ProtNLM"/>
    </source>
</evidence>
<name>A0A3B0S9Y3_9ZZZZ</name>
<dbReference type="Pfam" id="PF06676">
    <property type="entry name" value="DUF1178"/>
    <property type="match status" value="1"/>
</dbReference>
<dbReference type="EMBL" id="UOED01000135">
    <property type="protein sequence ID" value="VAV99581.1"/>
    <property type="molecule type" value="Genomic_DNA"/>
</dbReference>
<sequence length="168" mass="18661">MIVFDLKCEENHVFEAWFRNSDAYEQQASEGQVECPFCGSTDVVKSLMSPNIPAKGNIKSDIELPLPDFAADHMVAASANVPDSMEASAEDVKRALDHMHETMKKYRNHVKKECEYVGENFAKEARDIHDGLSENRGIYGEATLEETEELLTDGVDILPVPGLGKLDS</sequence>